<proteinExistence type="inferred from homology"/>
<dbReference type="Proteomes" id="UP000246145">
    <property type="component" value="Unassembled WGS sequence"/>
</dbReference>
<evidence type="ECO:0000256" key="9">
    <source>
        <dbReference type="ARBA" id="ARBA00022989"/>
    </source>
</evidence>
<feature type="transmembrane region" description="Helical" evidence="12">
    <location>
        <begin position="54"/>
        <end position="75"/>
    </location>
</feature>
<gene>
    <name evidence="13" type="ORF">C7440_0869</name>
</gene>
<dbReference type="GO" id="GO:0016682">
    <property type="term" value="F:oxidoreductase activity, acting on diphenols and related substances as donors, oxygen as acceptor"/>
    <property type="evidence" value="ECO:0007669"/>
    <property type="project" value="TreeGrafter"/>
</dbReference>
<evidence type="ECO:0000256" key="2">
    <source>
        <dbReference type="ARBA" id="ARBA00009819"/>
    </source>
</evidence>
<evidence type="ECO:0000256" key="1">
    <source>
        <dbReference type="ARBA" id="ARBA00004651"/>
    </source>
</evidence>
<organism evidence="13 14">
    <name type="scientific">Pusillimonas noertemannii</name>
    <dbReference type="NCBI Taxonomy" id="305977"/>
    <lineage>
        <taxon>Bacteria</taxon>
        <taxon>Pseudomonadati</taxon>
        <taxon>Pseudomonadota</taxon>
        <taxon>Betaproteobacteria</taxon>
        <taxon>Burkholderiales</taxon>
        <taxon>Alcaligenaceae</taxon>
        <taxon>Pusillimonas</taxon>
    </lineage>
</organism>
<feature type="transmembrane region" description="Helical" evidence="12">
    <location>
        <begin position="217"/>
        <end position="239"/>
    </location>
</feature>
<feature type="transmembrane region" description="Helical" evidence="12">
    <location>
        <begin position="95"/>
        <end position="116"/>
    </location>
</feature>
<dbReference type="PIRSF" id="PIRSF006446">
    <property type="entry name" value="Cyt_quinol_oxidase_1"/>
    <property type="match status" value="1"/>
</dbReference>
<feature type="transmembrane region" description="Helical" evidence="12">
    <location>
        <begin position="362"/>
        <end position="385"/>
    </location>
</feature>
<keyword evidence="3 12" id="KW-0813">Transport</keyword>
<dbReference type="GO" id="GO:0005886">
    <property type="term" value="C:plasma membrane"/>
    <property type="evidence" value="ECO:0007669"/>
    <property type="project" value="UniProtKB-SubCell"/>
</dbReference>
<accession>A0A2U1CRD8</accession>
<evidence type="ECO:0000256" key="10">
    <source>
        <dbReference type="ARBA" id="ARBA00023004"/>
    </source>
</evidence>
<sequence length="445" mass="48081">MNTTVWLSQIQSLVSLGFMSLFLLIELGLAWVLLFFRLADRYSPGNAWMLAYRFWVRVYALAAILALAAGIPVLIELGSLWPGLLDRIGDVAGPLLAAAILTTFIVKSCFMSAMLFGQRSLSDTAYTAVVFMVAAGTTLSVLWVLALVGWMQTPAGTGFLNGEYFVTDWYQVVFNPSVGWLFLLLAAASGMAVAFMLLGVIAGRASSLPADDSGRQVFRAGAVIGLAAVLLYGVAITGYGRMVATYQPAKAAATAAYWQSGQQPDLVLFGWPDEQRESTRAVLAWPHAGGKWLGFDEDGSLIGLDHFSGMQPPVALTFWSFRVALAVALAMLVAACGALWCMRRKYIEHGDLPAGWRRFFSCMTFLGWLAGPALLCHVLAGQAPFIISQTVTFMEVAGSTRPSHLVMGIAAHLAVYSALLLGFIHLLRHGVQYGVVPVARRRGRA</sequence>
<dbReference type="Pfam" id="PF01654">
    <property type="entry name" value="Cyt_bd_oxida_I"/>
    <property type="match status" value="1"/>
</dbReference>
<evidence type="ECO:0000256" key="5">
    <source>
        <dbReference type="ARBA" id="ARBA00022617"/>
    </source>
</evidence>
<feature type="transmembrane region" description="Helical" evidence="12">
    <location>
        <begin position="405"/>
        <end position="427"/>
    </location>
</feature>
<name>A0A2U1CRD8_9BURK</name>
<keyword evidence="7 12" id="KW-0479">Metal-binding</keyword>
<dbReference type="PANTHER" id="PTHR30365">
    <property type="entry name" value="CYTOCHROME D UBIQUINOL OXIDASE"/>
    <property type="match status" value="1"/>
</dbReference>
<feature type="transmembrane region" description="Helical" evidence="12">
    <location>
        <begin position="180"/>
        <end position="205"/>
    </location>
</feature>
<dbReference type="InterPro" id="IPR002585">
    <property type="entry name" value="Cyt-d_ubiquinol_oxidase_su_1"/>
</dbReference>
<feature type="transmembrane region" description="Helical" evidence="12">
    <location>
        <begin position="128"/>
        <end position="151"/>
    </location>
</feature>
<dbReference type="PANTHER" id="PTHR30365:SF14">
    <property type="entry name" value="CYTOCHROME BD MENAQUINOL OXIDASE SUBUNIT I-RELATED"/>
    <property type="match status" value="1"/>
</dbReference>
<feature type="transmembrane region" description="Helical" evidence="12">
    <location>
        <begin position="319"/>
        <end position="341"/>
    </location>
</feature>
<keyword evidence="10 12" id="KW-0408">Iron</keyword>
<keyword evidence="11 12" id="KW-0472">Membrane</keyword>
<evidence type="ECO:0000256" key="3">
    <source>
        <dbReference type="ARBA" id="ARBA00022448"/>
    </source>
</evidence>
<evidence type="ECO:0000256" key="7">
    <source>
        <dbReference type="ARBA" id="ARBA00022723"/>
    </source>
</evidence>
<keyword evidence="4 12" id="KW-1003">Cell membrane</keyword>
<evidence type="ECO:0000313" key="13">
    <source>
        <dbReference type="EMBL" id="PVY68467.1"/>
    </source>
</evidence>
<dbReference type="OrthoDB" id="8675262at2"/>
<comment type="caution">
    <text evidence="13">The sequence shown here is derived from an EMBL/GenBank/DDBJ whole genome shotgun (WGS) entry which is preliminary data.</text>
</comment>
<dbReference type="AlphaFoldDB" id="A0A2U1CRD8"/>
<evidence type="ECO:0000256" key="12">
    <source>
        <dbReference type="PIRNR" id="PIRNR006446"/>
    </source>
</evidence>
<keyword evidence="14" id="KW-1185">Reference proteome</keyword>
<protein>
    <submittedName>
        <fullName evidence="13">Cytochrome bd-I ubiquinol oxidase subunit 1 apoprotein</fullName>
    </submittedName>
</protein>
<dbReference type="GO" id="GO:0070069">
    <property type="term" value="C:cytochrome complex"/>
    <property type="evidence" value="ECO:0007669"/>
    <property type="project" value="UniProtKB-UniRule"/>
</dbReference>
<comment type="subcellular location">
    <subcellularLocation>
        <location evidence="12">Cell inner membrane</location>
    </subcellularLocation>
    <subcellularLocation>
        <location evidence="1">Cell membrane</location>
        <topology evidence="1">Multi-pass membrane protein</topology>
    </subcellularLocation>
</comment>
<keyword evidence="9 12" id="KW-1133">Transmembrane helix</keyword>
<keyword evidence="5 12" id="KW-0349">Heme</keyword>
<evidence type="ECO:0000313" key="14">
    <source>
        <dbReference type="Proteomes" id="UP000246145"/>
    </source>
</evidence>
<dbReference type="GO" id="GO:0046872">
    <property type="term" value="F:metal ion binding"/>
    <property type="evidence" value="ECO:0007669"/>
    <property type="project" value="UniProtKB-UniRule"/>
</dbReference>
<dbReference type="RefSeq" id="WP_116517570.1">
    <property type="nucleotide sequence ID" value="NZ_JACCEX010000001.1"/>
</dbReference>
<evidence type="ECO:0000256" key="6">
    <source>
        <dbReference type="ARBA" id="ARBA00022692"/>
    </source>
</evidence>
<dbReference type="EMBL" id="QEKO01000001">
    <property type="protein sequence ID" value="PVY68467.1"/>
    <property type="molecule type" value="Genomic_DNA"/>
</dbReference>
<dbReference type="GO" id="GO:0009055">
    <property type="term" value="F:electron transfer activity"/>
    <property type="evidence" value="ECO:0007669"/>
    <property type="project" value="UniProtKB-UniRule"/>
</dbReference>
<dbReference type="GO" id="GO:0019646">
    <property type="term" value="P:aerobic electron transport chain"/>
    <property type="evidence" value="ECO:0007669"/>
    <property type="project" value="InterPro"/>
</dbReference>
<evidence type="ECO:0000256" key="8">
    <source>
        <dbReference type="ARBA" id="ARBA00022982"/>
    </source>
</evidence>
<evidence type="ECO:0000256" key="4">
    <source>
        <dbReference type="ARBA" id="ARBA00022475"/>
    </source>
</evidence>
<feature type="transmembrane region" description="Helical" evidence="12">
    <location>
        <begin position="12"/>
        <end position="34"/>
    </location>
</feature>
<evidence type="ECO:0000256" key="11">
    <source>
        <dbReference type="ARBA" id="ARBA00023136"/>
    </source>
</evidence>
<reference evidence="13 14" key="1">
    <citation type="submission" date="2018-04" db="EMBL/GenBank/DDBJ databases">
        <title>Genomic Encyclopedia of Type Strains, Phase IV (KMG-IV): sequencing the most valuable type-strain genomes for metagenomic binning, comparative biology and taxonomic classification.</title>
        <authorList>
            <person name="Goeker M."/>
        </authorList>
    </citation>
    <scope>NUCLEOTIDE SEQUENCE [LARGE SCALE GENOMIC DNA]</scope>
    <source>
        <strain evidence="13 14">DSM 10065</strain>
    </source>
</reference>
<dbReference type="STRING" id="1231391.GCA_000308195_03480"/>
<comment type="similarity">
    <text evidence="2 12">Belongs to the cytochrome ubiquinol oxidase subunit 1 family.</text>
</comment>
<keyword evidence="8 12" id="KW-0249">Electron transport</keyword>
<keyword evidence="6 12" id="KW-0812">Transmembrane</keyword>
<dbReference type="GO" id="GO:0020037">
    <property type="term" value="F:heme binding"/>
    <property type="evidence" value="ECO:0007669"/>
    <property type="project" value="TreeGrafter"/>
</dbReference>